<dbReference type="InterPro" id="IPR013783">
    <property type="entry name" value="Ig-like_fold"/>
</dbReference>
<keyword evidence="1" id="KW-0677">Repeat</keyword>
<feature type="compositionally biased region" description="Polar residues" evidence="2">
    <location>
        <begin position="499"/>
        <end position="518"/>
    </location>
</feature>
<evidence type="ECO:0000313" key="5">
    <source>
        <dbReference type="EMBL" id="CAC5412696.1"/>
    </source>
</evidence>
<dbReference type="PANTHER" id="PTHR13817:SF166">
    <property type="entry name" value="NEURONAL IGCAM-RELATED"/>
    <property type="match status" value="1"/>
</dbReference>
<dbReference type="AlphaFoldDB" id="A0A6J8DXV5"/>
<feature type="domain" description="Fibronectin type-III" evidence="4">
    <location>
        <begin position="305"/>
        <end position="400"/>
    </location>
</feature>
<dbReference type="EMBL" id="CACVKT020008082">
    <property type="protein sequence ID" value="CAC5412696.1"/>
    <property type="molecule type" value="Genomic_DNA"/>
</dbReference>
<evidence type="ECO:0000313" key="6">
    <source>
        <dbReference type="Proteomes" id="UP000507470"/>
    </source>
</evidence>
<feature type="compositionally biased region" description="Polar residues" evidence="2">
    <location>
        <begin position="526"/>
        <end position="538"/>
    </location>
</feature>
<dbReference type="CDD" id="cd00063">
    <property type="entry name" value="FN3"/>
    <property type="match status" value="1"/>
</dbReference>
<keyword evidence="6" id="KW-1185">Reference proteome</keyword>
<feature type="compositionally biased region" description="Basic and acidic residues" evidence="2">
    <location>
        <begin position="410"/>
        <end position="430"/>
    </location>
</feature>
<accession>A0A6J8DXV5</accession>
<evidence type="ECO:0000259" key="4">
    <source>
        <dbReference type="PROSITE" id="PS50853"/>
    </source>
</evidence>
<reference evidence="5 6" key="1">
    <citation type="submission" date="2020-06" db="EMBL/GenBank/DDBJ databases">
        <authorList>
            <person name="Li R."/>
            <person name="Bekaert M."/>
        </authorList>
    </citation>
    <scope>NUCLEOTIDE SEQUENCE [LARGE SCALE GENOMIC DNA]</scope>
    <source>
        <strain evidence="6">wild</strain>
    </source>
</reference>
<dbReference type="SMART" id="SM00060">
    <property type="entry name" value="FN3"/>
    <property type="match status" value="1"/>
</dbReference>
<feature type="region of interest" description="Disordered" evidence="2">
    <location>
        <begin position="407"/>
        <end position="466"/>
    </location>
</feature>
<name>A0A6J8DXV5_MYTCO</name>
<dbReference type="OrthoDB" id="504170at2759"/>
<organism evidence="5 6">
    <name type="scientific">Mytilus coruscus</name>
    <name type="common">Sea mussel</name>
    <dbReference type="NCBI Taxonomy" id="42192"/>
    <lineage>
        <taxon>Eukaryota</taxon>
        <taxon>Metazoa</taxon>
        <taxon>Spiralia</taxon>
        <taxon>Lophotrochozoa</taxon>
        <taxon>Mollusca</taxon>
        <taxon>Bivalvia</taxon>
        <taxon>Autobranchia</taxon>
        <taxon>Pteriomorphia</taxon>
        <taxon>Mytilida</taxon>
        <taxon>Mytiloidea</taxon>
        <taxon>Mytilidae</taxon>
        <taxon>Mytilinae</taxon>
        <taxon>Mytilus</taxon>
    </lineage>
</organism>
<dbReference type="InterPro" id="IPR003961">
    <property type="entry name" value="FN3_dom"/>
</dbReference>
<dbReference type="Proteomes" id="UP000507470">
    <property type="component" value="Unassembled WGS sequence"/>
</dbReference>
<evidence type="ECO:0000256" key="1">
    <source>
        <dbReference type="ARBA" id="ARBA00022737"/>
    </source>
</evidence>
<keyword evidence="3" id="KW-0812">Transmembrane</keyword>
<dbReference type="SUPFAM" id="SSF49265">
    <property type="entry name" value="Fibronectin type III"/>
    <property type="match status" value="1"/>
</dbReference>
<dbReference type="Pfam" id="PF00041">
    <property type="entry name" value="fn3"/>
    <property type="match status" value="1"/>
</dbReference>
<keyword evidence="3" id="KW-0472">Membrane</keyword>
<dbReference type="InterPro" id="IPR036116">
    <property type="entry name" value="FN3_sf"/>
</dbReference>
<gene>
    <name evidence="5" type="ORF">MCOR_45683</name>
</gene>
<dbReference type="InterPro" id="IPR050964">
    <property type="entry name" value="Striated_Muscle_Regulatory"/>
</dbReference>
<evidence type="ECO:0000256" key="2">
    <source>
        <dbReference type="SAM" id="MobiDB-lite"/>
    </source>
</evidence>
<evidence type="ECO:0000256" key="3">
    <source>
        <dbReference type="SAM" id="Phobius"/>
    </source>
</evidence>
<dbReference type="PROSITE" id="PS50853">
    <property type="entry name" value="FN3"/>
    <property type="match status" value="1"/>
</dbReference>
<sequence length="564" mass="63904">MSLYSRKLSFPHRYKHSILCFHQWIVFLITSLVCVQCVTSFSDNLMWNITSIPVKFGNTAELSCFISDYDNTCTQELRQWIGGQQYTSLCQNMRCSDGTKYHVKLKTACSYTLMITNFSMYDVNCDYSCFYGTHSYRRYLQLNSNEFVAVPRIRHKNMSLIGGFIDIQVSLEDVYPSPKCQALLAGKNITNSLLVITSTKEYFYDVELQVTHPINLCDGNATIYCYLGKEEIIVLNEYIDDCSDIHTSYPTGNTIFSGGQVAGIIVGVIVAVPSICIVVYLCWKNTKRNNDTGDSTDRVHLIAKLSVPMSISRITDSSADIEWKAPTQDDGAPFEKYQIEYQLANTSTWIEAGYVDGTTYKFSVKDLKECKDCYFRVTAINSTGPGPPLKSEDLVKLNGHKFMECPIPRVEQKETKDQPENENKIIENDFTRQGTEQNEHIKEITNQSNQEYDTTDVCKDPSKQSSEILKQNGQVATNDKKDQAQEQEKVKNLKKKNMPETNLSISQSVDSKTNNTDQPAKEKTSQKQLDINRFTTPNRSRDALNGRTSPTPPDQDGENNSSKT</sequence>
<keyword evidence="3" id="KW-1133">Transmembrane helix</keyword>
<protein>
    <recommendedName>
        <fullName evidence="4">Fibronectin type-III domain-containing protein</fullName>
    </recommendedName>
</protein>
<proteinExistence type="predicted"/>
<feature type="region of interest" description="Disordered" evidence="2">
    <location>
        <begin position="491"/>
        <end position="564"/>
    </location>
</feature>
<dbReference type="Gene3D" id="2.60.40.10">
    <property type="entry name" value="Immunoglobulins"/>
    <property type="match status" value="1"/>
</dbReference>
<feature type="transmembrane region" description="Helical" evidence="3">
    <location>
        <begin position="261"/>
        <end position="283"/>
    </location>
</feature>
<dbReference type="PANTHER" id="PTHR13817">
    <property type="entry name" value="TITIN"/>
    <property type="match status" value="1"/>
</dbReference>